<feature type="region of interest" description="Disordered" evidence="13">
    <location>
        <begin position="599"/>
        <end position="622"/>
    </location>
</feature>
<evidence type="ECO:0000313" key="17">
    <source>
        <dbReference type="Proteomes" id="UP000801492"/>
    </source>
</evidence>
<dbReference type="Gene3D" id="1.25.40.90">
    <property type="match status" value="1"/>
</dbReference>
<dbReference type="GO" id="GO:0005546">
    <property type="term" value="F:phosphatidylinositol-4,5-bisphosphate binding"/>
    <property type="evidence" value="ECO:0007669"/>
    <property type="project" value="TreeGrafter"/>
</dbReference>
<keyword evidence="17" id="KW-1185">Reference proteome</keyword>
<gene>
    <name evidence="16" type="ORF">ILUMI_05551</name>
</gene>
<dbReference type="Gene3D" id="1.20.58.150">
    <property type="entry name" value="ANTH domain"/>
    <property type="match status" value="1"/>
</dbReference>
<dbReference type="EMBL" id="VTPC01002082">
    <property type="protein sequence ID" value="KAF2900638.1"/>
    <property type="molecule type" value="Genomic_DNA"/>
</dbReference>
<dbReference type="GO" id="GO:0030136">
    <property type="term" value="C:clathrin-coated vesicle"/>
    <property type="evidence" value="ECO:0007669"/>
    <property type="project" value="UniProtKB-SubCell"/>
</dbReference>
<dbReference type="GO" id="GO:0098894">
    <property type="term" value="C:extrinsic component of presynaptic endocytic zone membrane"/>
    <property type="evidence" value="ECO:0007669"/>
    <property type="project" value="TreeGrafter"/>
</dbReference>
<dbReference type="GO" id="GO:0005545">
    <property type="term" value="F:1-phosphatidylinositol binding"/>
    <property type="evidence" value="ECO:0007669"/>
    <property type="project" value="InterPro"/>
</dbReference>
<dbReference type="Proteomes" id="UP000801492">
    <property type="component" value="Unassembled WGS sequence"/>
</dbReference>
<accession>A0A8K0D731</accession>
<evidence type="ECO:0000256" key="7">
    <source>
        <dbReference type="ARBA" id="ARBA00023136"/>
    </source>
</evidence>
<dbReference type="SUPFAM" id="SSF48464">
    <property type="entry name" value="ENTH/VHS domain"/>
    <property type="match status" value="1"/>
</dbReference>
<feature type="region of interest" description="Disordered" evidence="13">
    <location>
        <begin position="1"/>
        <end position="45"/>
    </location>
</feature>
<feature type="region of interest" description="Disordered" evidence="13">
    <location>
        <begin position="782"/>
        <end position="807"/>
    </location>
</feature>
<feature type="compositionally biased region" description="Polar residues" evidence="13">
    <location>
        <begin position="599"/>
        <end position="617"/>
    </location>
</feature>
<keyword evidence="6" id="KW-0333">Golgi apparatus</keyword>
<dbReference type="PROSITE" id="PS50942">
    <property type="entry name" value="ENTH"/>
    <property type="match status" value="1"/>
</dbReference>
<comment type="similarity">
    <text evidence="4">Belongs to the PICALM/SNAP91 family.</text>
</comment>
<dbReference type="SMART" id="SM00273">
    <property type="entry name" value="ENTH"/>
    <property type="match status" value="1"/>
</dbReference>
<protein>
    <recommendedName>
        <fullName evidence="18">Phosphatidylinositol-binding clathrin assembly protein LAP</fullName>
    </recommendedName>
</protein>
<comment type="caution">
    <text evidence="16">The sequence shown here is derived from an EMBL/GenBank/DDBJ whole genome shotgun (WGS) entry which is preliminary data.</text>
</comment>
<dbReference type="InterPro" id="IPR014712">
    <property type="entry name" value="ANTH_dom_sf"/>
</dbReference>
<dbReference type="SMART" id="SM00032">
    <property type="entry name" value="CCP"/>
    <property type="match status" value="3"/>
</dbReference>
<evidence type="ECO:0000256" key="6">
    <source>
        <dbReference type="ARBA" id="ARBA00023034"/>
    </source>
</evidence>
<sequence length="865" mass="94361">MQSSRRDANIAVSSQPSSHEPPPSTTCHQKSQENEEFHRHQPPPLDEHFLKALNFTDITSSFCTPYEQIEHGKITLLENIVSDDISQQTIHIQCTLGYDLVGPPKISCIDGQWEQTVRPHCIARCIPPPNISNGDLQIEDDINEDGMYKKGTVVIYTCKEGYELTPPESKYRVCEKGIWTGANATCVLSEKITGCKPPKDILNGYYVHEKPAEPDGIYSIGQRLHYSCRSGYVLDGERFQLCLEDDIMAGQTINDRLLAARHSLAGQGLAKSVCKATTEELLGPKKKHLDYLVHCTNEPNVSIPQMANLLIERSQNTSWVVVYKALITTHHLMCYGNERFTQYLASSNTSFQLSNFVDKSGVQSAVGARTGYDMSPFIRRYARYINEKALSYRAVAFDFCKVKRGKEEGTLRTMNSENLLKTLPILQNQLDALLEFDCTANDLTNGVINVCFMLLFRDLIRLFACYNDGIINLLEKYFEMNKKQCRDALDLYKKFLIRMDRVGEFLKVAENIGIDKGDIPDLTKAPNSLLDALEQHLASLEGNTPTQASNQKNLKTGVSALSNTSNAFGSAVSNTQIDESLKQAAVAEEEAALSKYKANVNSPTSASTNPFLSSPTKPATAAGATEPILDLFGPEPVTTQATAAQPSKAIDDLLQLGNPFADMFGGPAPAAAPAVSSTDFFGAPAAPTAVQTQPATATNMWANGFAAQPAQPGVFAAGGNLTNMFNSNEPSVFDPLGGGVPQNIPQQPQVQPMRPAAQPKLLTGDLESSLASLAENLTIDSGSRSAPMQWNSPKNQPKPATTGWQPQPMVATTAPAYRPMGQPMAGAPMQQYPMNVQPVMGSPKIGNAQPQPPKQEVSFDPFGDL</sequence>
<feature type="region of interest" description="Disordered" evidence="13">
    <location>
        <begin position="821"/>
        <end position="865"/>
    </location>
</feature>
<dbReference type="FunFam" id="1.25.40.90:FF:000017">
    <property type="entry name" value="Phosphatidylinositol-binding clathrin assembly protein LAP"/>
    <property type="match status" value="1"/>
</dbReference>
<dbReference type="GO" id="GO:0048268">
    <property type="term" value="P:clathrin coat assembly"/>
    <property type="evidence" value="ECO:0007669"/>
    <property type="project" value="InterPro"/>
</dbReference>
<keyword evidence="7" id="KW-0472">Membrane</keyword>
<reference evidence="16" key="1">
    <citation type="submission" date="2019-08" db="EMBL/GenBank/DDBJ databases">
        <title>The genome of the North American firefly Photinus pyralis.</title>
        <authorList>
            <consortium name="Photinus pyralis genome working group"/>
            <person name="Fallon T.R."/>
            <person name="Sander Lower S.E."/>
            <person name="Weng J.-K."/>
        </authorList>
    </citation>
    <scope>NUCLEOTIDE SEQUENCE</scope>
    <source>
        <strain evidence="16">TRF0915ILg1</strain>
        <tissue evidence="16">Whole body</tissue>
    </source>
</reference>
<dbReference type="GO" id="GO:0005905">
    <property type="term" value="C:clathrin-coated pit"/>
    <property type="evidence" value="ECO:0007669"/>
    <property type="project" value="UniProtKB-SubCell"/>
</dbReference>
<keyword evidence="9" id="KW-0168">Coated pit</keyword>
<evidence type="ECO:0000259" key="14">
    <source>
        <dbReference type="PROSITE" id="PS50923"/>
    </source>
</evidence>
<name>A0A8K0D731_IGNLU</name>
<dbReference type="GO" id="GO:0016185">
    <property type="term" value="P:synaptic vesicle budding from presynaptic endocytic zone membrane"/>
    <property type="evidence" value="ECO:0007669"/>
    <property type="project" value="TreeGrafter"/>
</dbReference>
<evidence type="ECO:0000259" key="15">
    <source>
        <dbReference type="PROSITE" id="PS50942"/>
    </source>
</evidence>
<evidence type="ECO:0000256" key="11">
    <source>
        <dbReference type="ARBA" id="ARBA00064895"/>
    </source>
</evidence>
<dbReference type="InterPro" id="IPR011417">
    <property type="entry name" value="ANTH_dom"/>
</dbReference>
<keyword evidence="10" id="KW-0968">Cytoplasmic vesicle</keyword>
<feature type="domain" description="Sushi" evidence="14">
    <location>
        <begin position="123"/>
        <end position="188"/>
    </location>
</feature>
<dbReference type="GO" id="GO:0005794">
    <property type="term" value="C:Golgi apparatus"/>
    <property type="evidence" value="ECO:0007669"/>
    <property type="project" value="UniProtKB-SubCell"/>
</dbReference>
<evidence type="ECO:0000256" key="10">
    <source>
        <dbReference type="ARBA" id="ARBA00023329"/>
    </source>
</evidence>
<dbReference type="PROSITE" id="PS50923">
    <property type="entry name" value="SUSHI"/>
    <property type="match status" value="1"/>
</dbReference>
<dbReference type="CDD" id="cd16985">
    <property type="entry name" value="ANTH_N_AP180"/>
    <property type="match status" value="1"/>
</dbReference>
<evidence type="ECO:0000256" key="5">
    <source>
        <dbReference type="ARBA" id="ARBA00022583"/>
    </source>
</evidence>
<dbReference type="GO" id="GO:0000149">
    <property type="term" value="F:SNARE binding"/>
    <property type="evidence" value="ECO:0007669"/>
    <property type="project" value="TreeGrafter"/>
</dbReference>
<evidence type="ECO:0000256" key="2">
    <source>
        <dbReference type="ARBA" id="ARBA00004555"/>
    </source>
</evidence>
<dbReference type="InterPro" id="IPR000436">
    <property type="entry name" value="Sushi_SCR_CCP_dom"/>
</dbReference>
<comment type="subcellular location">
    <subcellularLocation>
        <location evidence="1">Cytoplasmic vesicle</location>
        <location evidence="1">Clathrin-coated vesicle</location>
    </subcellularLocation>
    <subcellularLocation>
        <location evidence="2">Golgi apparatus</location>
    </subcellularLocation>
    <subcellularLocation>
        <location evidence="3">Membrane</location>
        <location evidence="3">Clathrin-coated pit</location>
    </subcellularLocation>
</comment>
<dbReference type="FunFam" id="1.20.58.150:FF:000001">
    <property type="entry name" value="phosphatidylinositol-binding clathrin assembly protein-like isoform X1"/>
    <property type="match status" value="1"/>
</dbReference>
<dbReference type="AlphaFoldDB" id="A0A8K0D731"/>
<dbReference type="InterPro" id="IPR045192">
    <property type="entry name" value="AP180-like"/>
</dbReference>
<evidence type="ECO:0000256" key="3">
    <source>
        <dbReference type="ARBA" id="ARBA00004600"/>
    </source>
</evidence>
<dbReference type="CDD" id="cd00033">
    <property type="entry name" value="CCP"/>
    <property type="match status" value="3"/>
</dbReference>
<evidence type="ECO:0000256" key="8">
    <source>
        <dbReference type="ARBA" id="ARBA00023157"/>
    </source>
</evidence>
<dbReference type="GO" id="GO:0072583">
    <property type="term" value="P:clathrin-dependent endocytosis"/>
    <property type="evidence" value="ECO:0007669"/>
    <property type="project" value="InterPro"/>
</dbReference>
<dbReference type="Pfam" id="PF07651">
    <property type="entry name" value="ANTH"/>
    <property type="match status" value="1"/>
</dbReference>
<dbReference type="GO" id="GO:0008021">
    <property type="term" value="C:synaptic vesicle"/>
    <property type="evidence" value="ECO:0007669"/>
    <property type="project" value="TreeGrafter"/>
</dbReference>
<evidence type="ECO:0000313" key="16">
    <source>
        <dbReference type="EMBL" id="KAF2900638.1"/>
    </source>
</evidence>
<organism evidence="16 17">
    <name type="scientific">Ignelater luminosus</name>
    <name type="common">Cucubano</name>
    <name type="synonym">Pyrophorus luminosus</name>
    <dbReference type="NCBI Taxonomy" id="2038154"/>
    <lineage>
        <taxon>Eukaryota</taxon>
        <taxon>Metazoa</taxon>
        <taxon>Ecdysozoa</taxon>
        <taxon>Arthropoda</taxon>
        <taxon>Hexapoda</taxon>
        <taxon>Insecta</taxon>
        <taxon>Pterygota</taxon>
        <taxon>Neoptera</taxon>
        <taxon>Endopterygota</taxon>
        <taxon>Coleoptera</taxon>
        <taxon>Polyphaga</taxon>
        <taxon>Elateriformia</taxon>
        <taxon>Elateroidea</taxon>
        <taxon>Elateridae</taxon>
        <taxon>Agrypninae</taxon>
        <taxon>Pyrophorini</taxon>
        <taxon>Ignelater</taxon>
    </lineage>
</organism>
<keyword evidence="5" id="KW-0254">Endocytosis</keyword>
<keyword evidence="8" id="KW-1015">Disulfide bond</keyword>
<evidence type="ECO:0008006" key="18">
    <source>
        <dbReference type="Google" id="ProtNLM"/>
    </source>
</evidence>
<comment type="caution">
    <text evidence="12">Lacks conserved residue(s) required for the propagation of feature annotation.</text>
</comment>
<dbReference type="PANTHER" id="PTHR22951:SF5">
    <property type="entry name" value="PHOSPHATIDYLINOSITOL-BINDING CLATHRIN ASSEMBLY PROTEIN LAP"/>
    <property type="match status" value="1"/>
</dbReference>
<keyword evidence="12" id="KW-0768">Sushi</keyword>
<feature type="compositionally biased region" description="Polar residues" evidence="13">
    <location>
        <begin position="782"/>
        <end position="805"/>
    </location>
</feature>
<dbReference type="GO" id="GO:0032050">
    <property type="term" value="F:clathrin heavy chain binding"/>
    <property type="evidence" value="ECO:0007669"/>
    <property type="project" value="TreeGrafter"/>
</dbReference>
<evidence type="ECO:0000256" key="12">
    <source>
        <dbReference type="PROSITE-ProRule" id="PRU00302"/>
    </source>
</evidence>
<dbReference type="PANTHER" id="PTHR22951">
    <property type="entry name" value="CLATHRIN ASSEMBLY PROTEIN"/>
    <property type="match status" value="1"/>
</dbReference>
<feature type="domain" description="ENTH" evidence="15">
    <location>
        <begin position="261"/>
        <end position="399"/>
    </location>
</feature>
<comment type="subunit">
    <text evidence="11">Binds clathrin and phosphatidylinositol 4,5-bisphosphate.</text>
</comment>
<evidence type="ECO:0000256" key="13">
    <source>
        <dbReference type="SAM" id="MobiDB-lite"/>
    </source>
</evidence>
<evidence type="ECO:0000256" key="4">
    <source>
        <dbReference type="ARBA" id="ARBA00008011"/>
    </source>
</evidence>
<proteinExistence type="inferred from homology"/>
<dbReference type="Pfam" id="PF00084">
    <property type="entry name" value="Sushi"/>
    <property type="match status" value="3"/>
</dbReference>
<feature type="compositionally biased region" description="Basic and acidic residues" evidence="13">
    <location>
        <begin position="30"/>
        <end position="45"/>
    </location>
</feature>
<dbReference type="SUPFAM" id="SSF89009">
    <property type="entry name" value="GAT-like domain"/>
    <property type="match status" value="1"/>
</dbReference>
<evidence type="ECO:0000256" key="1">
    <source>
        <dbReference type="ARBA" id="ARBA00004132"/>
    </source>
</evidence>
<dbReference type="InterPro" id="IPR013809">
    <property type="entry name" value="ENTH"/>
</dbReference>
<evidence type="ECO:0000256" key="9">
    <source>
        <dbReference type="ARBA" id="ARBA00023176"/>
    </source>
</evidence>
<dbReference type="OrthoDB" id="44015at2759"/>
<dbReference type="SUPFAM" id="SSF57535">
    <property type="entry name" value="Complement control module/SCR domain"/>
    <property type="match status" value="3"/>
</dbReference>
<dbReference type="GO" id="GO:0040011">
    <property type="term" value="P:locomotion"/>
    <property type="evidence" value="ECO:0007669"/>
    <property type="project" value="UniProtKB-ARBA"/>
</dbReference>
<dbReference type="InterPro" id="IPR035976">
    <property type="entry name" value="Sushi/SCR/CCP_sf"/>
</dbReference>
<dbReference type="InterPro" id="IPR008942">
    <property type="entry name" value="ENTH_VHS"/>
</dbReference>
<dbReference type="Gene3D" id="2.10.70.10">
    <property type="entry name" value="Complement Module, domain 1"/>
    <property type="match status" value="3"/>
</dbReference>